<proteinExistence type="predicted"/>
<dbReference type="GO" id="GO:0006508">
    <property type="term" value="P:proteolysis"/>
    <property type="evidence" value="ECO:0007669"/>
    <property type="project" value="UniProtKB-KW"/>
</dbReference>
<dbReference type="CDD" id="cd04056">
    <property type="entry name" value="Peptidases_S53"/>
    <property type="match status" value="1"/>
</dbReference>
<dbReference type="EMBL" id="NOZR01000002">
    <property type="protein sequence ID" value="OYN82415.1"/>
    <property type="molecule type" value="Genomic_DNA"/>
</dbReference>
<evidence type="ECO:0000256" key="5">
    <source>
        <dbReference type="ARBA" id="ARBA00022825"/>
    </source>
</evidence>
<keyword evidence="5" id="KW-0720">Serine protease</keyword>
<evidence type="ECO:0000313" key="10">
    <source>
        <dbReference type="Proteomes" id="UP000216063"/>
    </source>
</evidence>
<evidence type="ECO:0000256" key="4">
    <source>
        <dbReference type="ARBA" id="ARBA00022801"/>
    </source>
</evidence>
<dbReference type="Pfam" id="PF00082">
    <property type="entry name" value="Peptidase_S8"/>
    <property type="match status" value="1"/>
</dbReference>
<dbReference type="RefSeq" id="WP_094476297.1">
    <property type="nucleotide sequence ID" value="NZ_JACKSC010000185.1"/>
</dbReference>
<dbReference type="SUPFAM" id="SSF54897">
    <property type="entry name" value="Protease propeptides/inhibitors"/>
    <property type="match status" value="1"/>
</dbReference>
<dbReference type="Proteomes" id="UP000216063">
    <property type="component" value="Unassembled WGS sequence"/>
</dbReference>
<evidence type="ECO:0000256" key="6">
    <source>
        <dbReference type="ARBA" id="ARBA00022837"/>
    </source>
</evidence>
<dbReference type="InterPro" id="IPR050819">
    <property type="entry name" value="Tripeptidyl-peptidase_I"/>
</dbReference>
<keyword evidence="6" id="KW-0106">Calcium</keyword>
<reference evidence="9 10" key="1">
    <citation type="submission" date="2017-07" db="EMBL/GenBank/DDBJ databases">
        <title>The new phylogeny of genus Mycobacterium.</title>
        <authorList>
            <person name="Tortoli E."/>
            <person name="Trovato A."/>
            <person name="Cirillo D.M."/>
        </authorList>
    </citation>
    <scope>NUCLEOTIDE SEQUENCE [LARGE SCALE GENOMIC DNA]</scope>
    <source>
        <strain evidence="9 10">ATCC 33027</strain>
    </source>
</reference>
<dbReference type="GO" id="GO:0046872">
    <property type="term" value="F:metal ion binding"/>
    <property type="evidence" value="ECO:0007669"/>
    <property type="project" value="UniProtKB-KW"/>
</dbReference>
<name>A0A255DYQ4_9MYCO</name>
<dbReference type="InterPro" id="IPR000209">
    <property type="entry name" value="Peptidase_S8/S53_dom"/>
</dbReference>
<evidence type="ECO:0000256" key="2">
    <source>
        <dbReference type="ARBA" id="ARBA00022670"/>
    </source>
</evidence>
<dbReference type="PROSITE" id="PS00138">
    <property type="entry name" value="SUBTILASE_SER"/>
    <property type="match status" value="1"/>
</dbReference>
<evidence type="ECO:0000256" key="3">
    <source>
        <dbReference type="ARBA" id="ARBA00022723"/>
    </source>
</evidence>
<comment type="cofactor">
    <cofactor evidence="1">
        <name>Ca(2+)</name>
        <dbReference type="ChEBI" id="CHEBI:29108"/>
    </cofactor>
</comment>
<dbReference type="InterPro" id="IPR036852">
    <property type="entry name" value="Peptidase_S8/S53_dom_sf"/>
</dbReference>
<dbReference type="InterPro" id="IPR030400">
    <property type="entry name" value="Sedolisin_dom"/>
</dbReference>
<keyword evidence="2" id="KW-0645">Protease</keyword>
<dbReference type="GO" id="GO:0008240">
    <property type="term" value="F:tripeptidyl-peptidase activity"/>
    <property type="evidence" value="ECO:0007669"/>
    <property type="project" value="TreeGrafter"/>
</dbReference>
<evidence type="ECO:0000259" key="8">
    <source>
        <dbReference type="PROSITE" id="PS51695"/>
    </source>
</evidence>
<dbReference type="PROSITE" id="PS51695">
    <property type="entry name" value="SEDOLISIN"/>
    <property type="match status" value="1"/>
</dbReference>
<sequence length="538" mass="56571">MNRYRAAALIAVVLLALAAASGPSVWRLTRGAPVISGPFASLLAASTNLGPSRAGDVQLTVTLRGAGRPATLIDWARTHRLAVRWQPGENFAFVTGSADGIADAFGVPVHDYRGRQGQLFYASPRQPVLPTEIHDDVTGVGRILSYLPHRTARPVLPLDVPRPGLTPQQLLTAYSATTLVQSGYRGAGQTLVVFSFDGFDQHDLDMFADTSGLPRFTPEVVGGPLEPPEGEGAMDLQVAHAIAPEARLVVVNAHPTLQGDGTFEKIGRMFDDAAQQFPGSIWSLSIGWGCEALVNAADVAPVRSALSNAHRRGIAVFDASGDTSGLECKGGKDWSSPPGPNDIGVDTIASLPEITSVGGTTLSTDIEGRWMDERAWIDVPLSQGSSGGVSRLFARPDYQRWIVVDRDTDHRLVPDVAAAADPFTGVQIVFGQNRRIGGGTSQAAPIWAGLAVLMNQYVLSHGGRPLGDINPLLYRAAQGSKRPGFHDITKGGNAVDNPGPGYDLVTGLGSPITDNLAQNLLEVQKAGSVAAGFAPGGG</sequence>
<dbReference type="PANTHER" id="PTHR14218">
    <property type="entry name" value="PROTEASE S8 TRIPEPTIDYL PEPTIDASE I CLN2"/>
    <property type="match status" value="1"/>
</dbReference>
<evidence type="ECO:0000256" key="1">
    <source>
        <dbReference type="ARBA" id="ARBA00001913"/>
    </source>
</evidence>
<dbReference type="InterPro" id="IPR023828">
    <property type="entry name" value="Peptidase_S8_Ser-AS"/>
</dbReference>
<accession>A0A255DYQ4</accession>
<keyword evidence="7" id="KW-0865">Zymogen</keyword>
<gene>
    <name evidence="9" type="ORF">CG716_03005</name>
</gene>
<dbReference type="GO" id="GO:0004252">
    <property type="term" value="F:serine-type endopeptidase activity"/>
    <property type="evidence" value="ECO:0007669"/>
    <property type="project" value="InterPro"/>
</dbReference>
<evidence type="ECO:0000256" key="7">
    <source>
        <dbReference type="ARBA" id="ARBA00023145"/>
    </source>
</evidence>
<dbReference type="OrthoDB" id="3480681at2"/>
<protein>
    <submittedName>
        <fullName evidence="9">Peptidase S53</fullName>
    </submittedName>
</protein>
<keyword evidence="10" id="KW-1185">Reference proteome</keyword>
<comment type="caution">
    <text evidence="9">The sequence shown here is derived from an EMBL/GenBank/DDBJ whole genome shotgun (WGS) entry which is preliminary data.</text>
</comment>
<dbReference type="Gene3D" id="3.40.50.200">
    <property type="entry name" value="Peptidase S8/S53 domain"/>
    <property type="match status" value="1"/>
</dbReference>
<dbReference type="InterPro" id="IPR015366">
    <property type="entry name" value="S53_propep"/>
</dbReference>
<dbReference type="SMART" id="SM00944">
    <property type="entry name" value="Pro-kuma_activ"/>
    <property type="match status" value="1"/>
</dbReference>
<dbReference type="PANTHER" id="PTHR14218:SF15">
    <property type="entry name" value="TRIPEPTIDYL-PEPTIDASE 1"/>
    <property type="match status" value="1"/>
</dbReference>
<feature type="domain" description="Peptidase S53" evidence="8">
    <location>
        <begin position="164"/>
        <end position="523"/>
    </location>
</feature>
<dbReference type="SUPFAM" id="SSF52743">
    <property type="entry name" value="Subtilisin-like"/>
    <property type="match status" value="1"/>
</dbReference>
<dbReference type="AlphaFoldDB" id="A0A255DYQ4"/>
<organism evidence="9 10">
    <name type="scientific">Mycolicibacterium sphagni</name>
    <dbReference type="NCBI Taxonomy" id="1786"/>
    <lineage>
        <taxon>Bacteria</taxon>
        <taxon>Bacillati</taxon>
        <taxon>Actinomycetota</taxon>
        <taxon>Actinomycetes</taxon>
        <taxon>Mycobacteriales</taxon>
        <taxon>Mycobacteriaceae</taxon>
        <taxon>Mycolicibacterium</taxon>
    </lineage>
</organism>
<keyword evidence="3" id="KW-0479">Metal-binding</keyword>
<evidence type="ECO:0000313" key="9">
    <source>
        <dbReference type="EMBL" id="OYN82415.1"/>
    </source>
</evidence>
<keyword evidence="4" id="KW-0378">Hydrolase</keyword>